<reference evidence="1" key="1">
    <citation type="submission" date="2023-04" db="EMBL/GenBank/DDBJ databases">
        <title>Colletotrichum limetticola genome sequence.</title>
        <authorList>
            <person name="Baroncelli R."/>
        </authorList>
    </citation>
    <scope>NUCLEOTIDE SEQUENCE</scope>
    <source>
        <strain evidence="1">KLA-Anderson</strain>
    </source>
</reference>
<accession>A0ABQ9P8M6</accession>
<dbReference type="EMBL" id="JARUPT010000992">
    <property type="protein sequence ID" value="KAK0367991.1"/>
    <property type="molecule type" value="Genomic_DNA"/>
</dbReference>
<comment type="caution">
    <text evidence="1">The sequence shown here is derived from an EMBL/GenBank/DDBJ whole genome shotgun (WGS) entry which is preliminary data.</text>
</comment>
<dbReference type="Proteomes" id="UP001169217">
    <property type="component" value="Unassembled WGS sequence"/>
</dbReference>
<name>A0ABQ9P8M6_9PEZI</name>
<evidence type="ECO:0000313" key="1">
    <source>
        <dbReference type="EMBL" id="KAK0367991.1"/>
    </source>
</evidence>
<keyword evidence="2" id="KW-1185">Reference proteome</keyword>
<protein>
    <submittedName>
        <fullName evidence="1">Uncharacterized protein</fullName>
    </submittedName>
</protein>
<evidence type="ECO:0000313" key="2">
    <source>
        <dbReference type="Proteomes" id="UP001169217"/>
    </source>
</evidence>
<organism evidence="1 2">
    <name type="scientific">Colletotrichum limetticola</name>
    <dbReference type="NCBI Taxonomy" id="1209924"/>
    <lineage>
        <taxon>Eukaryota</taxon>
        <taxon>Fungi</taxon>
        <taxon>Dikarya</taxon>
        <taxon>Ascomycota</taxon>
        <taxon>Pezizomycotina</taxon>
        <taxon>Sordariomycetes</taxon>
        <taxon>Hypocreomycetidae</taxon>
        <taxon>Glomerellales</taxon>
        <taxon>Glomerellaceae</taxon>
        <taxon>Colletotrichum</taxon>
        <taxon>Colletotrichum acutatum species complex</taxon>
    </lineage>
</organism>
<sequence>MGVLMPVTEPIADIPSPLLLGAGSPLGTRRLAAECGHPLLEYLGVSDTSKILSYSWASDILLRTSRCRLPQVHHDHIPYPPRQSYHRRATAASKRIMDRYPYVNRHKHGVDCPGWVNVHGARCEDCVVVCDRPDRTRTLLTLDSTTARVEIRGWS</sequence>
<proteinExistence type="predicted"/>
<gene>
    <name evidence="1" type="ORF">CLIM01_14653</name>
</gene>